<feature type="domain" description="FAD/NAD(P)-binding" evidence="7">
    <location>
        <begin position="8"/>
        <end position="322"/>
    </location>
</feature>
<proteinExistence type="inferred from homology"/>
<feature type="disulfide bond" description="Redox-active" evidence="5">
    <location>
        <begin position="44"/>
        <end position="49"/>
    </location>
</feature>
<keyword evidence="4" id="KW-0547">Nucleotide-binding</keyword>
<dbReference type="Gene3D" id="3.30.390.30">
    <property type="match status" value="1"/>
</dbReference>
<dbReference type="Proteomes" id="UP000216013">
    <property type="component" value="Unassembled WGS sequence"/>
</dbReference>
<dbReference type="EMBL" id="NPBV01000018">
    <property type="protein sequence ID" value="PAD20931.1"/>
    <property type="molecule type" value="Genomic_DNA"/>
</dbReference>
<dbReference type="Pfam" id="PF02852">
    <property type="entry name" value="Pyr_redox_dim"/>
    <property type="match status" value="1"/>
</dbReference>
<dbReference type="PIRSF" id="PIRSF000350">
    <property type="entry name" value="Mercury_reductase_MerA"/>
    <property type="match status" value="1"/>
</dbReference>
<sequence length="452" mass="49935">MILMHKLDLIVIGSGVSGHSTASAARKKGWTVAVIDNKPFGGTCPQWGCDPKKVLIETVKIQDAFERMKGFGLTGDAQLDWSKLREHKETFTKPIPESTVEEFENDGIEVYQGHAKFIDDHTIEVNGERLQAAYILIASGASPTKLPVDGFENLVSSDAFFELDELPQELVLIGGGYISFEFAHIAARFNRKVTIIHRRERPLEGFDEDVVNHLVNYSKKLGIDIRTNTELEAVEKQGNAFIVSIRSENNIEQLAADIVIHGAGRAPNVQDMGLDQTSISYSKKGIKVDKNQQSISAPHIYAAGDCADDGKLPLTPLASEAGSRVIQHMLEEKQQDDFNHVQPSVVYTIPGIASVGVTADEAAKLQDKYTVIKQDLSSFFTNKTTRLEEGYSKIILDKEKQTIVGAHLYAAHAEHFINVFTLAIEMEAPVKMLQSLLWAYPTAESDIPSMLQ</sequence>
<evidence type="ECO:0000259" key="7">
    <source>
        <dbReference type="Pfam" id="PF07992"/>
    </source>
</evidence>
<dbReference type="InterPro" id="IPR023753">
    <property type="entry name" value="FAD/NAD-binding_dom"/>
</dbReference>
<evidence type="ECO:0000259" key="6">
    <source>
        <dbReference type="Pfam" id="PF02852"/>
    </source>
</evidence>
<dbReference type="GO" id="GO:0000166">
    <property type="term" value="F:nucleotide binding"/>
    <property type="evidence" value="ECO:0007669"/>
    <property type="project" value="UniProtKB-KW"/>
</dbReference>
<feature type="binding site" evidence="4">
    <location>
        <begin position="174"/>
        <end position="181"/>
    </location>
    <ligand>
        <name>NAD(+)</name>
        <dbReference type="ChEBI" id="CHEBI:57540"/>
    </ligand>
</feature>
<evidence type="ECO:0000256" key="2">
    <source>
        <dbReference type="ARBA" id="ARBA00022630"/>
    </source>
</evidence>
<protein>
    <recommendedName>
        <fullName evidence="10">Pyridine nucleotide-disulfide oxidoreductase</fullName>
    </recommendedName>
</protein>
<dbReference type="PANTHER" id="PTHR43014:SF5">
    <property type="entry name" value="GLUTATHIONE REDUCTASE (NADPH)"/>
    <property type="match status" value="1"/>
</dbReference>
<dbReference type="InterPro" id="IPR004099">
    <property type="entry name" value="Pyr_nucl-diS_OxRdtase_dimer"/>
</dbReference>
<dbReference type="GO" id="GO:0016491">
    <property type="term" value="F:oxidoreductase activity"/>
    <property type="evidence" value="ECO:0007669"/>
    <property type="project" value="InterPro"/>
</dbReference>
<dbReference type="PRINTS" id="PR00411">
    <property type="entry name" value="PNDRDTASEI"/>
</dbReference>
<evidence type="ECO:0008006" key="10">
    <source>
        <dbReference type="Google" id="ProtNLM"/>
    </source>
</evidence>
<dbReference type="AlphaFoldDB" id="A0A268A9X8"/>
<name>A0A268A9X8_9BACI</name>
<feature type="binding site" evidence="4">
    <location>
        <position position="305"/>
    </location>
    <ligand>
        <name>NAD(+)</name>
        <dbReference type="ChEBI" id="CHEBI:57540"/>
    </ligand>
</feature>
<keyword evidence="2" id="KW-0285">Flavoprotein</keyword>
<evidence type="ECO:0000313" key="9">
    <source>
        <dbReference type="Proteomes" id="UP000216013"/>
    </source>
</evidence>
<dbReference type="SUPFAM" id="SSF55424">
    <property type="entry name" value="FAD/NAD-linked reductases, dimerisation (C-terminal) domain"/>
    <property type="match status" value="1"/>
</dbReference>
<dbReference type="Pfam" id="PF07992">
    <property type="entry name" value="Pyr_redox_2"/>
    <property type="match status" value="1"/>
</dbReference>
<feature type="domain" description="Pyridine nucleotide-disulphide oxidoreductase dimerisation" evidence="6">
    <location>
        <begin position="343"/>
        <end position="446"/>
    </location>
</feature>
<dbReference type="InterPro" id="IPR016156">
    <property type="entry name" value="FAD/NAD-linked_Rdtase_dimer_sf"/>
</dbReference>
<organism evidence="8 9">
    <name type="scientific">Terribacillus saccharophilus</name>
    <dbReference type="NCBI Taxonomy" id="361277"/>
    <lineage>
        <taxon>Bacteria</taxon>
        <taxon>Bacillati</taxon>
        <taxon>Bacillota</taxon>
        <taxon>Bacilli</taxon>
        <taxon>Bacillales</taxon>
        <taxon>Bacillaceae</taxon>
        <taxon>Terribacillus</taxon>
    </lineage>
</organism>
<comment type="caution">
    <text evidence="8">The sequence shown here is derived from an EMBL/GenBank/DDBJ whole genome shotgun (WGS) entry which is preliminary data.</text>
</comment>
<dbReference type="PANTHER" id="PTHR43014">
    <property type="entry name" value="MERCURIC REDUCTASE"/>
    <property type="match status" value="1"/>
</dbReference>
<reference evidence="8 9" key="1">
    <citation type="submission" date="2017-07" db="EMBL/GenBank/DDBJ databases">
        <title>Isolation and whole genome analysis of endospore-forming bacteria from heroin.</title>
        <authorList>
            <person name="Kalinowski J."/>
            <person name="Ahrens B."/>
            <person name="Al-Dilaimi A."/>
            <person name="Winkler A."/>
            <person name="Wibberg D."/>
            <person name="Schleenbecker U."/>
            <person name="Ruckert C."/>
            <person name="Wolfel R."/>
            <person name="Grass G."/>
        </authorList>
    </citation>
    <scope>NUCLEOTIDE SEQUENCE [LARGE SCALE GENOMIC DNA]</scope>
    <source>
        <strain evidence="8 9">7528</strain>
    </source>
</reference>
<comment type="similarity">
    <text evidence="1">Belongs to the class-I pyridine nucleotide-disulfide oxidoreductase family.</text>
</comment>
<evidence type="ECO:0000256" key="4">
    <source>
        <dbReference type="PIRSR" id="PIRSR000350-3"/>
    </source>
</evidence>
<dbReference type="PRINTS" id="PR00368">
    <property type="entry name" value="FADPNR"/>
</dbReference>
<comment type="cofactor">
    <cofactor evidence="4">
        <name>FAD</name>
        <dbReference type="ChEBI" id="CHEBI:57692"/>
    </cofactor>
    <text evidence="4">Binds 1 FAD per subunit.</text>
</comment>
<dbReference type="InterPro" id="IPR036188">
    <property type="entry name" value="FAD/NAD-bd_sf"/>
</dbReference>
<keyword evidence="4" id="KW-0520">NAD</keyword>
<dbReference type="InterPro" id="IPR001100">
    <property type="entry name" value="Pyr_nuc-diS_OxRdtase"/>
</dbReference>
<feature type="binding site" evidence="4">
    <location>
        <position position="264"/>
    </location>
    <ligand>
        <name>NAD(+)</name>
        <dbReference type="ChEBI" id="CHEBI:57540"/>
    </ligand>
</feature>
<evidence type="ECO:0000256" key="5">
    <source>
        <dbReference type="PIRSR" id="PIRSR000350-4"/>
    </source>
</evidence>
<evidence type="ECO:0000256" key="1">
    <source>
        <dbReference type="ARBA" id="ARBA00007532"/>
    </source>
</evidence>
<keyword evidence="3 4" id="KW-0274">FAD</keyword>
<dbReference type="SUPFAM" id="SSF51905">
    <property type="entry name" value="FAD/NAD(P)-binding domain"/>
    <property type="match status" value="1"/>
</dbReference>
<evidence type="ECO:0000313" key="8">
    <source>
        <dbReference type="EMBL" id="PAD20931.1"/>
    </source>
</evidence>
<gene>
    <name evidence="8" type="ORF">CHH64_10230</name>
</gene>
<feature type="binding site" evidence="4">
    <location>
        <position position="53"/>
    </location>
    <ligand>
        <name>FAD</name>
        <dbReference type="ChEBI" id="CHEBI:57692"/>
    </ligand>
</feature>
<dbReference type="Gene3D" id="3.50.50.60">
    <property type="entry name" value="FAD/NAD(P)-binding domain"/>
    <property type="match status" value="2"/>
</dbReference>
<accession>A0A268A9X8</accession>
<evidence type="ECO:0000256" key="3">
    <source>
        <dbReference type="ARBA" id="ARBA00022827"/>
    </source>
</evidence>